<evidence type="ECO:0000256" key="1">
    <source>
        <dbReference type="SAM" id="MobiDB-lite"/>
    </source>
</evidence>
<dbReference type="VEuPathDB" id="FungiDB:ASPSYDRAFT_157838"/>
<proteinExistence type="predicted"/>
<protein>
    <submittedName>
        <fullName evidence="2">Uncharacterized protein</fullName>
    </submittedName>
</protein>
<evidence type="ECO:0000313" key="3">
    <source>
        <dbReference type="Proteomes" id="UP000184356"/>
    </source>
</evidence>
<accession>A0A1L9T859</accession>
<dbReference type="AlphaFoldDB" id="A0A1L9T859"/>
<dbReference type="RefSeq" id="XP_040699420.1">
    <property type="nucleotide sequence ID" value="XM_040842674.1"/>
</dbReference>
<name>A0A1L9T859_9EURO</name>
<dbReference type="EMBL" id="KV878592">
    <property type="protein sequence ID" value="OJJ55614.1"/>
    <property type="molecule type" value="Genomic_DNA"/>
</dbReference>
<evidence type="ECO:0000313" key="2">
    <source>
        <dbReference type="EMBL" id="OJJ55614.1"/>
    </source>
</evidence>
<feature type="compositionally biased region" description="Basic and acidic residues" evidence="1">
    <location>
        <begin position="51"/>
        <end position="63"/>
    </location>
</feature>
<organism evidence="2 3">
    <name type="scientific">Aspergillus sydowii CBS 593.65</name>
    <dbReference type="NCBI Taxonomy" id="1036612"/>
    <lineage>
        <taxon>Eukaryota</taxon>
        <taxon>Fungi</taxon>
        <taxon>Dikarya</taxon>
        <taxon>Ascomycota</taxon>
        <taxon>Pezizomycotina</taxon>
        <taxon>Eurotiomycetes</taxon>
        <taxon>Eurotiomycetidae</taxon>
        <taxon>Eurotiales</taxon>
        <taxon>Aspergillaceae</taxon>
        <taxon>Aspergillus</taxon>
        <taxon>Aspergillus subgen. Nidulantes</taxon>
    </lineage>
</organism>
<sequence>MSVSFDKPDLRQAGTAAKRVYDKKAKWVHGGRTSRPGVVTLDGILPITRPAKPDADAKADRNRTSWNKRQRVRDAQRGSTTAKIDFHNDVREALDDATSDSSAVEDRGDLVVSTTIPEVCHGSGPVDLYEVSGQTLFNDMIDKAVEKFETKETEKLVKEYEFITRESEISTGYLADEDEFELVDHVKL</sequence>
<dbReference type="Proteomes" id="UP000184356">
    <property type="component" value="Unassembled WGS sequence"/>
</dbReference>
<dbReference type="OrthoDB" id="5153521at2759"/>
<gene>
    <name evidence="2" type="ORF">ASPSYDRAFT_157838</name>
</gene>
<dbReference type="GeneID" id="63758747"/>
<keyword evidence="3" id="KW-1185">Reference proteome</keyword>
<reference evidence="3" key="1">
    <citation type="journal article" date="2017" name="Genome Biol.">
        <title>Comparative genomics reveals high biological diversity and specific adaptations in the industrially and medically important fungal genus Aspergillus.</title>
        <authorList>
            <person name="de Vries R.P."/>
            <person name="Riley R."/>
            <person name="Wiebenga A."/>
            <person name="Aguilar-Osorio G."/>
            <person name="Amillis S."/>
            <person name="Uchima C.A."/>
            <person name="Anderluh G."/>
            <person name="Asadollahi M."/>
            <person name="Askin M."/>
            <person name="Barry K."/>
            <person name="Battaglia E."/>
            <person name="Bayram O."/>
            <person name="Benocci T."/>
            <person name="Braus-Stromeyer S.A."/>
            <person name="Caldana C."/>
            <person name="Canovas D."/>
            <person name="Cerqueira G.C."/>
            <person name="Chen F."/>
            <person name="Chen W."/>
            <person name="Choi C."/>
            <person name="Clum A."/>
            <person name="Dos Santos R.A."/>
            <person name="Damasio A.R."/>
            <person name="Diallinas G."/>
            <person name="Emri T."/>
            <person name="Fekete E."/>
            <person name="Flipphi M."/>
            <person name="Freyberg S."/>
            <person name="Gallo A."/>
            <person name="Gournas C."/>
            <person name="Habgood R."/>
            <person name="Hainaut M."/>
            <person name="Harispe M.L."/>
            <person name="Henrissat B."/>
            <person name="Hilden K.S."/>
            <person name="Hope R."/>
            <person name="Hossain A."/>
            <person name="Karabika E."/>
            <person name="Karaffa L."/>
            <person name="Karanyi Z."/>
            <person name="Krasevec N."/>
            <person name="Kuo A."/>
            <person name="Kusch H."/>
            <person name="LaButti K."/>
            <person name="Lagendijk E.L."/>
            <person name="Lapidus A."/>
            <person name="Levasseur A."/>
            <person name="Lindquist E."/>
            <person name="Lipzen A."/>
            <person name="Logrieco A.F."/>
            <person name="MacCabe A."/>
            <person name="Maekelae M.R."/>
            <person name="Malavazi I."/>
            <person name="Melin P."/>
            <person name="Meyer V."/>
            <person name="Mielnichuk N."/>
            <person name="Miskei M."/>
            <person name="Molnar A.P."/>
            <person name="Mule G."/>
            <person name="Ngan C.Y."/>
            <person name="Orejas M."/>
            <person name="Orosz E."/>
            <person name="Ouedraogo J.P."/>
            <person name="Overkamp K.M."/>
            <person name="Park H.-S."/>
            <person name="Perrone G."/>
            <person name="Piumi F."/>
            <person name="Punt P.J."/>
            <person name="Ram A.F."/>
            <person name="Ramon A."/>
            <person name="Rauscher S."/>
            <person name="Record E."/>
            <person name="Riano-Pachon D.M."/>
            <person name="Robert V."/>
            <person name="Roehrig J."/>
            <person name="Ruller R."/>
            <person name="Salamov A."/>
            <person name="Salih N.S."/>
            <person name="Samson R.A."/>
            <person name="Sandor E."/>
            <person name="Sanguinetti M."/>
            <person name="Schuetze T."/>
            <person name="Sepcic K."/>
            <person name="Shelest E."/>
            <person name="Sherlock G."/>
            <person name="Sophianopoulou V."/>
            <person name="Squina F.M."/>
            <person name="Sun H."/>
            <person name="Susca A."/>
            <person name="Todd R.B."/>
            <person name="Tsang A."/>
            <person name="Unkles S.E."/>
            <person name="van de Wiele N."/>
            <person name="van Rossen-Uffink D."/>
            <person name="Oliveira J.V."/>
            <person name="Vesth T.C."/>
            <person name="Visser J."/>
            <person name="Yu J.-H."/>
            <person name="Zhou M."/>
            <person name="Andersen M.R."/>
            <person name="Archer D.B."/>
            <person name="Baker S.E."/>
            <person name="Benoit I."/>
            <person name="Brakhage A.A."/>
            <person name="Braus G.H."/>
            <person name="Fischer R."/>
            <person name="Frisvad J.C."/>
            <person name="Goldman G.H."/>
            <person name="Houbraken J."/>
            <person name="Oakley B."/>
            <person name="Pocsi I."/>
            <person name="Scazzocchio C."/>
            <person name="Seiboth B."/>
            <person name="vanKuyk P.A."/>
            <person name="Wortman J."/>
            <person name="Dyer P.S."/>
            <person name="Grigoriev I.V."/>
        </authorList>
    </citation>
    <scope>NUCLEOTIDE SEQUENCE [LARGE SCALE GENOMIC DNA]</scope>
    <source>
        <strain evidence="3">CBS 593.65</strain>
    </source>
</reference>
<feature type="region of interest" description="Disordered" evidence="1">
    <location>
        <begin position="47"/>
        <end position="80"/>
    </location>
</feature>